<evidence type="ECO:0000313" key="1">
    <source>
        <dbReference type="EMBL" id="MBW0479692.1"/>
    </source>
</evidence>
<comment type="caution">
    <text evidence="1">The sequence shown here is derived from an EMBL/GenBank/DDBJ whole genome shotgun (WGS) entry which is preliminary data.</text>
</comment>
<dbReference type="Proteomes" id="UP000765509">
    <property type="component" value="Unassembled WGS sequence"/>
</dbReference>
<dbReference type="AlphaFoldDB" id="A0A9Q3C9N5"/>
<gene>
    <name evidence="1" type="ORF">O181_019407</name>
</gene>
<accession>A0A9Q3C9N5</accession>
<proteinExistence type="predicted"/>
<evidence type="ECO:0000313" key="2">
    <source>
        <dbReference type="Proteomes" id="UP000765509"/>
    </source>
</evidence>
<keyword evidence="2" id="KW-1185">Reference proteome</keyword>
<sequence>MPISPVCACLGRVDGGIVLHQKEAVATTNPRGLLHTGYERKQAWSVDLLNHLGRGHSPVEKKQRRLHCRTKCPPYHEALTTQSMVDSDVLKVPLLLRRPPDSYPINLFPKFKCRLIRPNNPGLIIYHPMAVGLGKGKAPLEIFRPEIWFFGSNAQMLTQFVDLALDCASQNLVSHQVGDLCNR</sequence>
<organism evidence="1 2">
    <name type="scientific">Austropuccinia psidii MF-1</name>
    <dbReference type="NCBI Taxonomy" id="1389203"/>
    <lineage>
        <taxon>Eukaryota</taxon>
        <taxon>Fungi</taxon>
        <taxon>Dikarya</taxon>
        <taxon>Basidiomycota</taxon>
        <taxon>Pucciniomycotina</taxon>
        <taxon>Pucciniomycetes</taxon>
        <taxon>Pucciniales</taxon>
        <taxon>Sphaerophragmiaceae</taxon>
        <taxon>Austropuccinia</taxon>
    </lineage>
</organism>
<reference evidence="1" key="1">
    <citation type="submission" date="2021-03" db="EMBL/GenBank/DDBJ databases">
        <title>Draft genome sequence of rust myrtle Austropuccinia psidii MF-1, a brazilian biotype.</title>
        <authorList>
            <person name="Quecine M.C."/>
            <person name="Pachon D.M.R."/>
            <person name="Bonatelli M.L."/>
            <person name="Correr F.H."/>
            <person name="Franceschini L.M."/>
            <person name="Leite T.F."/>
            <person name="Margarido G.R.A."/>
            <person name="Almeida C.A."/>
            <person name="Ferrarezi J.A."/>
            <person name="Labate C.A."/>
        </authorList>
    </citation>
    <scope>NUCLEOTIDE SEQUENCE</scope>
    <source>
        <strain evidence="1">MF-1</strain>
    </source>
</reference>
<dbReference type="EMBL" id="AVOT02005682">
    <property type="protein sequence ID" value="MBW0479692.1"/>
    <property type="molecule type" value="Genomic_DNA"/>
</dbReference>
<name>A0A9Q3C9N5_9BASI</name>
<protein>
    <submittedName>
        <fullName evidence="1">Uncharacterized protein</fullName>
    </submittedName>
</protein>